<dbReference type="Pfam" id="PF10098">
    <property type="entry name" value="DUF2336"/>
    <property type="match status" value="1"/>
</dbReference>
<name>A0A2A4YXB9_9PROT</name>
<evidence type="ECO:0000313" key="1">
    <source>
        <dbReference type="EMBL" id="PCI99518.1"/>
    </source>
</evidence>
<proteinExistence type="predicted"/>
<sequence>MFNELTKLATEKSSDKRLELMTAITDMFITDRQNKSLNEVELFGDVFTKLLKDMDKNGKLQISEKFAHVQDTPKSFAVALIYEDAEVAAPMLQHSNVFTDDDLINVTNLTTTEHRVAVAGRINISEIVTDNLIGHGEPIVLRAVCQNDSAHISNNGFAHMVKHNPDDGELLALLLQREDLPKDVKLLLPHLAGGVLSAVKRVADSHSKAEMRDLMDRTYEQRDAEATEDNLDVTSSLEQVNQVRDGALSLNEAIEQFAAELQSNDLAQLIAEMGHVDVKYVQEVMSQSRGEPLTILCRSIEMSEQAFSNICNMRQKLLNLPLLSKNRYINHFKDLDVKQAKISIGKLKLTANI</sequence>
<evidence type="ECO:0008006" key="2">
    <source>
        <dbReference type="Google" id="ProtNLM"/>
    </source>
</evidence>
<dbReference type="EMBL" id="NVUS01000015">
    <property type="protein sequence ID" value="PCI99518.1"/>
    <property type="molecule type" value="Genomic_DNA"/>
</dbReference>
<reference evidence="1" key="2">
    <citation type="journal article" date="2018" name="ISME J.">
        <title>A dynamic microbial community with high functional redundancy inhabits the cold, oxic subseafloor aquifer.</title>
        <authorList>
            <person name="Tully B.J."/>
            <person name="Wheat C.G."/>
            <person name="Glazer B.T."/>
            <person name="Huber J.A."/>
        </authorList>
    </citation>
    <scope>NUCLEOTIDE SEQUENCE</scope>
    <source>
        <strain evidence="1">NORP83</strain>
    </source>
</reference>
<accession>A0A2A4YXB9</accession>
<comment type="caution">
    <text evidence="1">The sequence shown here is derived from an EMBL/GenBank/DDBJ whole genome shotgun (WGS) entry which is preliminary data.</text>
</comment>
<protein>
    <recommendedName>
        <fullName evidence="2">DUF2336 domain-containing protein</fullName>
    </recommendedName>
</protein>
<reference key="1">
    <citation type="submission" date="2017-08" db="EMBL/GenBank/DDBJ databases">
        <title>A dynamic microbial community with high functional redundancy inhabits the cold, oxic subseafloor aquifer.</title>
        <authorList>
            <person name="Tully B.J."/>
            <person name="Wheat C.G."/>
            <person name="Glazer B.T."/>
            <person name="Huber J.A."/>
        </authorList>
    </citation>
    <scope>NUCLEOTIDE SEQUENCE [LARGE SCALE GENOMIC DNA]</scope>
</reference>
<gene>
    <name evidence="1" type="ORF">COB13_11430</name>
</gene>
<dbReference type="InterPro" id="IPR019285">
    <property type="entry name" value="DUF2336"/>
</dbReference>
<organism evidence="1">
    <name type="scientific">OCS116 cluster bacterium</name>
    <dbReference type="NCBI Taxonomy" id="2030921"/>
    <lineage>
        <taxon>Bacteria</taxon>
        <taxon>Pseudomonadati</taxon>
        <taxon>Pseudomonadota</taxon>
        <taxon>Alphaproteobacteria</taxon>
        <taxon>OCS116 cluster</taxon>
    </lineage>
</organism>
<dbReference type="AlphaFoldDB" id="A0A2A4YXB9"/>